<keyword evidence="3" id="KW-1185">Reference proteome</keyword>
<evidence type="ECO:0000256" key="1">
    <source>
        <dbReference type="SAM" id="MobiDB-lite"/>
    </source>
</evidence>
<dbReference type="InterPro" id="IPR021322">
    <property type="entry name" value="DUF2924"/>
</dbReference>
<dbReference type="OrthoDB" id="284135at2"/>
<proteinExistence type="predicted"/>
<name>A0A518BVS1_9BACT</name>
<dbReference type="EMBL" id="CP036280">
    <property type="protein sequence ID" value="QDU71083.1"/>
    <property type="molecule type" value="Genomic_DNA"/>
</dbReference>
<sequence>MQDTTTQLAALDDMTTGELANLYRDLHGQPCRTRHRAYLIRKNAWRIQANAEGDLSERARRIRERAFELANDAEVRVMAPKTMICPPQTGETVTVTRPMSRGPAKPTDPRIPPPGTALVREYKGRTIRAVVLKDGQGFECDGERFRTLTAVAKRVTGSHMNGFRFFRLGTTR</sequence>
<gene>
    <name evidence="2" type="ORF">Pan265_09280</name>
</gene>
<dbReference type="Pfam" id="PF11149">
    <property type="entry name" value="DUF2924"/>
    <property type="match status" value="1"/>
</dbReference>
<organism evidence="2 3">
    <name type="scientific">Mucisphaera calidilacus</name>
    <dbReference type="NCBI Taxonomy" id="2527982"/>
    <lineage>
        <taxon>Bacteria</taxon>
        <taxon>Pseudomonadati</taxon>
        <taxon>Planctomycetota</taxon>
        <taxon>Phycisphaerae</taxon>
        <taxon>Phycisphaerales</taxon>
        <taxon>Phycisphaeraceae</taxon>
        <taxon>Mucisphaera</taxon>
    </lineage>
</organism>
<feature type="region of interest" description="Disordered" evidence="1">
    <location>
        <begin position="87"/>
        <end position="114"/>
    </location>
</feature>
<dbReference type="AlphaFoldDB" id="A0A518BVS1"/>
<dbReference type="Proteomes" id="UP000320386">
    <property type="component" value="Chromosome"/>
</dbReference>
<dbReference type="RefSeq" id="WP_145445223.1">
    <property type="nucleotide sequence ID" value="NZ_CP036280.1"/>
</dbReference>
<evidence type="ECO:0008006" key="4">
    <source>
        <dbReference type="Google" id="ProtNLM"/>
    </source>
</evidence>
<dbReference type="KEGG" id="mcad:Pan265_09280"/>
<accession>A0A518BVS1</accession>
<protein>
    <recommendedName>
        <fullName evidence="4">DUF2924 domain-containing protein</fullName>
    </recommendedName>
</protein>
<evidence type="ECO:0000313" key="3">
    <source>
        <dbReference type="Proteomes" id="UP000320386"/>
    </source>
</evidence>
<evidence type="ECO:0000313" key="2">
    <source>
        <dbReference type="EMBL" id="QDU71083.1"/>
    </source>
</evidence>
<reference evidence="2 3" key="1">
    <citation type="submission" date="2019-02" db="EMBL/GenBank/DDBJ databases">
        <title>Deep-cultivation of Planctomycetes and their phenomic and genomic characterization uncovers novel biology.</title>
        <authorList>
            <person name="Wiegand S."/>
            <person name="Jogler M."/>
            <person name="Boedeker C."/>
            <person name="Pinto D."/>
            <person name="Vollmers J."/>
            <person name="Rivas-Marin E."/>
            <person name="Kohn T."/>
            <person name="Peeters S.H."/>
            <person name="Heuer A."/>
            <person name="Rast P."/>
            <person name="Oberbeckmann S."/>
            <person name="Bunk B."/>
            <person name="Jeske O."/>
            <person name="Meyerdierks A."/>
            <person name="Storesund J.E."/>
            <person name="Kallscheuer N."/>
            <person name="Luecker S."/>
            <person name="Lage O.M."/>
            <person name="Pohl T."/>
            <person name="Merkel B.J."/>
            <person name="Hornburger P."/>
            <person name="Mueller R.-W."/>
            <person name="Bruemmer F."/>
            <person name="Labrenz M."/>
            <person name="Spormann A.M."/>
            <person name="Op den Camp H."/>
            <person name="Overmann J."/>
            <person name="Amann R."/>
            <person name="Jetten M.S.M."/>
            <person name="Mascher T."/>
            <person name="Medema M.H."/>
            <person name="Devos D.P."/>
            <person name="Kaster A.-K."/>
            <person name="Ovreas L."/>
            <person name="Rohde M."/>
            <person name="Galperin M.Y."/>
            <person name="Jogler C."/>
        </authorList>
    </citation>
    <scope>NUCLEOTIDE SEQUENCE [LARGE SCALE GENOMIC DNA]</scope>
    <source>
        <strain evidence="2 3">Pan265</strain>
    </source>
</reference>